<reference evidence="2 5" key="1">
    <citation type="journal article" date="2014" name="Int. J. Syst. Evol. Microbiol.">
        <title>Complete genome sequence of Corynebacterium casei LMG S-19264T (=DSM 44701T), isolated from a smear-ripened cheese.</title>
        <authorList>
            <consortium name="US DOE Joint Genome Institute (JGI-PGF)"/>
            <person name="Walter F."/>
            <person name="Albersmeier A."/>
            <person name="Kalinowski J."/>
            <person name="Ruckert C."/>
        </authorList>
    </citation>
    <scope>NUCLEOTIDE SEQUENCE [LARGE SCALE GENOMIC DNA]</scope>
    <source>
        <strain evidence="2 5">JCM 4205</strain>
    </source>
</reference>
<dbReference type="Pfam" id="PF13466">
    <property type="entry name" value="STAS_2"/>
    <property type="match status" value="1"/>
</dbReference>
<dbReference type="PANTHER" id="PTHR33495">
    <property type="entry name" value="ANTI-SIGMA FACTOR ANTAGONIST TM_1081-RELATED-RELATED"/>
    <property type="match status" value="1"/>
</dbReference>
<dbReference type="InterPro" id="IPR036513">
    <property type="entry name" value="STAS_dom_sf"/>
</dbReference>
<evidence type="ECO:0000313" key="2">
    <source>
        <dbReference type="EMBL" id="GGR18897.1"/>
    </source>
</evidence>
<evidence type="ECO:0000313" key="3">
    <source>
        <dbReference type="EMBL" id="QEV31145.1"/>
    </source>
</evidence>
<reference evidence="3 4" key="2">
    <citation type="submission" date="2017-09" db="EMBL/GenBank/DDBJ databases">
        <authorList>
            <person name="Lee N."/>
            <person name="Cho B.-K."/>
        </authorList>
    </citation>
    <scope>NUCLEOTIDE SEQUENCE [LARGE SCALE GENOMIC DNA]</scope>
    <source>
        <strain evidence="3 4">ATCC 19740</strain>
    </source>
</reference>
<dbReference type="Gene3D" id="3.30.750.24">
    <property type="entry name" value="STAS domain"/>
    <property type="match status" value="1"/>
</dbReference>
<dbReference type="PANTHER" id="PTHR33495:SF2">
    <property type="entry name" value="ANTI-SIGMA FACTOR ANTAGONIST TM_1081-RELATED"/>
    <property type="match status" value="1"/>
</dbReference>
<dbReference type="EMBL" id="BMSJ01000003">
    <property type="protein sequence ID" value="GGR18897.1"/>
    <property type="molecule type" value="Genomic_DNA"/>
</dbReference>
<proteinExistence type="predicted"/>
<dbReference type="GeneID" id="95452601"/>
<dbReference type="CDD" id="cd07043">
    <property type="entry name" value="STAS_anti-anti-sigma_factors"/>
    <property type="match status" value="1"/>
</dbReference>
<evidence type="ECO:0000313" key="4">
    <source>
        <dbReference type="Proteomes" id="UP000326029"/>
    </source>
</evidence>
<evidence type="ECO:0000259" key="1">
    <source>
        <dbReference type="PROSITE" id="PS50801"/>
    </source>
</evidence>
<dbReference type="SUPFAM" id="SSF52091">
    <property type="entry name" value="SpoIIaa-like"/>
    <property type="match status" value="1"/>
</dbReference>
<feature type="domain" description="STAS" evidence="1">
    <location>
        <begin position="44"/>
        <end position="137"/>
    </location>
</feature>
<dbReference type="PROSITE" id="PS50801">
    <property type="entry name" value="STAS"/>
    <property type="match status" value="1"/>
</dbReference>
<dbReference type="InterPro" id="IPR058548">
    <property type="entry name" value="MlaB-like_STAS"/>
</dbReference>
<dbReference type="EMBL" id="CP023693">
    <property type="protein sequence ID" value="QEV31145.1"/>
    <property type="molecule type" value="Genomic_DNA"/>
</dbReference>
<gene>
    <name evidence="3" type="ORF">CP977_02305</name>
    <name evidence="2" type="ORF">GCM10010497_21220</name>
</gene>
<dbReference type="RefSeq" id="WP_152369516.1">
    <property type="nucleotide sequence ID" value="NZ_BMSJ01000003.1"/>
</dbReference>
<accession>A0AAV4KFD8</accession>
<organism evidence="2 5">
    <name type="scientific">Streptomyces cinereoruber</name>
    <dbReference type="NCBI Taxonomy" id="67260"/>
    <lineage>
        <taxon>Bacteria</taxon>
        <taxon>Bacillati</taxon>
        <taxon>Actinomycetota</taxon>
        <taxon>Actinomycetes</taxon>
        <taxon>Kitasatosporales</taxon>
        <taxon>Streptomycetaceae</taxon>
        <taxon>Streptomyces</taxon>
    </lineage>
</organism>
<sequence>MSLNEVVTTGHAVGAGGSGGGAAGPLCAPRVPDRSGEAQYEAHGTRVVVASGDYDMQTIAPLAAALRAAAEEYPSVVLDVSGVTFADSAFLNLLILTHRTTDLRLAGPRTPVRRILELTGADTVLKVRETVEEAAAC</sequence>
<dbReference type="Proteomes" id="UP000326029">
    <property type="component" value="Chromosome"/>
</dbReference>
<dbReference type="GO" id="GO:0043856">
    <property type="term" value="F:anti-sigma factor antagonist activity"/>
    <property type="evidence" value="ECO:0007669"/>
    <property type="project" value="TreeGrafter"/>
</dbReference>
<dbReference type="InterPro" id="IPR002645">
    <property type="entry name" value="STAS_dom"/>
</dbReference>
<protein>
    <submittedName>
        <fullName evidence="2">Anti-sigma factor antagonist</fullName>
    </submittedName>
</protein>
<dbReference type="Proteomes" id="UP000642014">
    <property type="component" value="Unassembled WGS sequence"/>
</dbReference>
<dbReference type="AlphaFoldDB" id="A0AAV4KFD8"/>
<evidence type="ECO:0000313" key="5">
    <source>
        <dbReference type="Proteomes" id="UP000642014"/>
    </source>
</evidence>
<reference evidence="2" key="3">
    <citation type="submission" date="2023-08" db="EMBL/GenBank/DDBJ databases">
        <authorList>
            <person name="Sun Q."/>
            <person name="Ohkuma M."/>
        </authorList>
    </citation>
    <scope>NUCLEOTIDE SEQUENCE</scope>
    <source>
        <strain evidence="2">JCM 4205</strain>
    </source>
</reference>
<name>A0AAV4KFD8_9ACTN</name>
<keyword evidence="4" id="KW-1185">Reference proteome</keyword>